<dbReference type="Pfam" id="PF07853">
    <property type="entry name" value="DUF1648"/>
    <property type="match status" value="1"/>
</dbReference>
<dbReference type="PANTHER" id="PTHR37810:SF5">
    <property type="entry name" value="IMMUNITY PROTEIN SDPI"/>
    <property type="match status" value="1"/>
</dbReference>
<dbReference type="AlphaFoldDB" id="A0A660LAD0"/>
<feature type="domain" description="DUF1648" evidence="2">
    <location>
        <begin position="8"/>
        <end position="55"/>
    </location>
</feature>
<evidence type="ECO:0000259" key="2">
    <source>
        <dbReference type="Pfam" id="PF07853"/>
    </source>
</evidence>
<dbReference type="InterPro" id="IPR012867">
    <property type="entry name" value="DUF1648"/>
</dbReference>
<sequence length="217" mass="24525">MQEWPVWLVLVGMLVAAFSLYPQLPERVPVHWNLEGEVDRYGSRLEAAFEIPLLTLGLYLLMLVTPLIDPNRRNYGRFLGAYRVIRWSFVFFMVVVYGIVMTSALGHAVDVGRWVEVVLSLIFVVTGNVMGQIKPNYFVGIRTPWTLADEEVWRRTHRLAARVWVFGGLICLLLSFVPGRAAAIAFVVGIVSMGLIPIVASYVYFSFREADGDEGKK</sequence>
<dbReference type="GO" id="GO:0009636">
    <property type="term" value="P:response to toxic substance"/>
    <property type="evidence" value="ECO:0007669"/>
    <property type="project" value="TreeGrafter"/>
</dbReference>
<dbReference type="EMBL" id="RBIJ01000001">
    <property type="protein sequence ID" value="RKQ88540.1"/>
    <property type="molecule type" value="Genomic_DNA"/>
</dbReference>
<feature type="transmembrane region" description="Helical" evidence="1">
    <location>
        <begin position="89"/>
        <end position="108"/>
    </location>
</feature>
<comment type="caution">
    <text evidence="3">The sequence shown here is derived from an EMBL/GenBank/DDBJ whole genome shotgun (WGS) entry which is preliminary data.</text>
</comment>
<dbReference type="InterPro" id="IPR025962">
    <property type="entry name" value="SdpI/YhfL"/>
</dbReference>
<dbReference type="InterPro" id="IPR026272">
    <property type="entry name" value="SdpI"/>
</dbReference>
<evidence type="ECO:0000256" key="1">
    <source>
        <dbReference type="SAM" id="Phobius"/>
    </source>
</evidence>
<feature type="transmembrane region" description="Helical" evidence="1">
    <location>
        <begin position="7"/>
        <end position="24"/>
    </location>
</feature>
<gene>
    <name evidence="3" type="ORF">C7438_0173</name>
</gene>
<keyword evidence="1" id="KW-0812">Transmembrane</keyword>
<dbReference type="PIRSF" id="PIRSF038959">
    <property type="entry name" value="SdpI"/>
    <property type="match status" value="1"/>
</dbReference>
<evidence type="ECO:0000313" key="4">
    <source>
        <dbReference type="Proteomes" id="UP000267019"/>
    </source>
</evidence>
<keyword evidence="4" id="KW-1185">Reference proteome</keyword>
<evidence type="ECO:0000313" key="3">
    <source>
        <dbReference type="EMBL" id="RKQ88540.1"/>
    </source>
</evidence>
<dbReference type="Proteomes" id="UP000267019">
    <property type="component" value="Unassembled WGS sequence"/>
</dbReference>
<name>A0A660LAD0_9BACL</name>
<feature type="transmembrane region" description="Helical" evidence="1">
    <location>
        <begin position="47"/>
        <end position="68"/>
    </location>
</feature>
<feature type="transmembrane region" description="Helical" evidence="1">
    <location>
        <begin position="114"/>
        <end position="133"/>
    </location>
</feature>
<accession>A0A660LAD0</accession>
<feature type="transmembrane region" description="Helical" evidence="1">
    <location>
        <begin position="159"/>
        <end position="177"/>
    </location>
</feature>
<protein>
    <submittedName>
        <fullName evidence="3">Putative membrane protein</fullName>
    </submittedName>
</protein>
<dbReference type="PANTHER" id="PTHR37810">
    <property type="entry name" value="IMMUNITY PROTEIN SDPI"/>
    <property type="match status" value="1"/>
</dbReference>
<dbReference type="Pfam" id="PF13630">
    <property type="entry name" value="SdpI"/>
    <property type="match status" value="1"/>
</dbReference>
<organism evidence="3 4">
    <name type="scientific">Brockia lithotrophica</name>
    <dbReference type="NCBI Taxonomy" id="933949"/>
    <lineage>
        <taxon>Bacteria</taxon>
        <taxon>Bacillati</taxon>
        <taxon>Bacillota</taxon>
        <taxon>Bacilli</taxon>
        <taxon>Bacillales</taxon>
        <taxon>Bacillales Family X. Incertae Sedis</taxon>
        <taxon>Brockia</taxon>
    </lineage>
</organism>
<feature type="transmembrane region" description="Helical" evidence="1">
    <location>
        <begin position="183"/>
        <end position="207"/>
    </location>
</feature>
<dbReference type="OrthoDB" id="9808690at2"/>
<keyword evidence="1" id="KW-1133">Transmembrane helix</keyword>
<proteinExistence type="predicted"/>
<keyword evidence="1" id="KW-0472">Membrane</keyword>
<reference evidence="3 4" key="1">
    <citation type="submission" date="2018-10" db="EMBL/GenBank/DDBJ databases">
        <title>Genomic Encyclopedia of Type Strains, Phase IV (KMG-IV): sequencing the most valuable type-strain genomes for metagenomic binning, comparative biology and taxonomic classification.</title>
        <authorList>
            <person name="Goeker M."/>
        </authorList>
    </citation>
    <scope>NUCLEOTIDE SEQUENCE [LARGE SCALE GENOMIC DNA]</scope>
    <source>
        <strain evidence="3 4">DSM 22653</strain>
    </source>
</reference>